<dbReference type="InterPro" id="IPR009057">
    <property type="entry name" value="Homeodomain-like_sf"/>
</dbReference>
<keyword evidence="2" id="KW-0238">DNA-binding</keyword>
<dbReference type="Proteomes" id="UP000322362">
    <property type="component" value="Unassembled WGS sequence"/>
</dbReference>
<dbReference type="GO" id="GO:0003700">
    <property type="term" value="F:DNA-binding transcription factor activity"/>
    <property type="evidence" value="ECO:0007669"/>
    <property type="project" value="InterPro"/>
</dbReference>
<dbReference type="PROSITE" id="PS00041">
    <property type="entry name" value="HTH_ARAC_FAMILY_1"/>
    <property type="match status" value="1"/>
</dbReference>
<dbReference type="PANTHER" id="PTHR43280">
    <property type="entry name" value="ARAC-FAMILY TRANSCRIPTIONAL REGULATOR"/>
    <property type="match status" value="1"/>
</dbReference>
<dbReference type="InterPro" id="IPR018060">
    <property type="entry name" value="HTH_AraC"/>
</dbReference>
<comment type="caution">
    <text evidence="5">The sequence shown here is derived from an EMBL/GenBank/DDBJ whole genome shotgun (WGS) entry which is preliminary data.</text>
</comment>
<dbReference type="InterPro" id="IPR011051">
    <property type="entry name" value="RmlC_Cupin_sf"/>
</dbReference>
<keyword evidence="1" id="KW-0805">Transcription regulation</keyword>
<dbReference type="CDD" id="cd06976">
    <property type="entry name" value="cupin_MtlR-like_N"/>
    <property type="match status" value="1"/>
</dbReference>
<accession>A0A5D4H5R2</accession>
<dbReference type="PRINTS" id="PR00032">
    <property type="entry name" value="HTHARAC"/>
</dbReference>
<dbReference type="PANTHER" id="PTHR43280:SF27">
    <property type="entry name" value="TRANSCRIPTIONAL REGULATOR MTLR"/>
    <property type="match status" value="1"/>
</dbReference>
<dbReference type="Gene3D" id="1.10.10.60">
    <property type="entry name" value="Homeodomain-like"/>
    <property type="match status" value="2"/>
</dbReference>
<protein>
    <submittedName>
        <fullName evidence="5">Helix-turn-helix transcriptional regulator</fullName>
    </submittedName>
</protein>
<dbReference type="PROSITE" id="PS01124">
    <property type="entry name" value="HTH_ARAC_FAMILY_2"/>
    <property type="match status" value="1"/>
</dbReference>
<proteinExistence type="predicted"/>
<evidence type="ECO:0000256" key="2">
    <source>
        <dbReference type="ARBA" id="ARBA00023125"/>
    </source>
</evidence>
<dbReference type="InterPro" id="IPR020449">
    <property type="entry name" value="Tscrpt_reg_AraC-type_HTH"/>
</dbReference>
<evidence type="ECO:0000259" key="4">
    <source>
        <dbReference type="PROSITE" id="PS01124"/>
    </source>
</evidence>
<organism evidence="5 6">
    <name type="scientific">Sphingobacterium phlebotomi</name>
    <dbReference type="NCBI Taxonomy" id="2605433"/>
    <lineage>
        <taxon>Bacteria</taxon>
        <taxon>Pseudomonadati</taxon>
        <taxon>Bacteroidota</taxon>
        <taxon>Sphingobacteriia</taxon>
        <taxon>Sphingobacteriales</taxon>
        <taxon>Sphingobacteriaceae</taxon>
        <taxon>Sphingobacterium</taxon>
    </lineage>
</organism>
<dbReference type="SUPFAM" id="SSF51182">
    <property type="entry name" value="RmlC-like cupins"/>
    <property type="match status" value="1"/>
</dbReference>
<dbReference type="GO" id="GO:0043565">
    <property type="term" value="F:sequence-specific DNA binding"/>
    <property type="evidence" value="ECO:0007669"/>
    <property type="project" value="InterPro"/>
</dbReference>
<evidence type="ECO:0000313" key="5">
    <source>
        <dbReference type="EMBL" id="TYR35583.1"/>
    </source>
</evidence>
<keyword evidence="6" id="KW-1185">Reference proteome</keyword>
<dbReference type="RefSeq" id="WP_148919609.1">
    <property type="nucleotide sequence ID" value="NZ_VTAV01000008.1"/>
</dbReference>
<dbReference type="Pfam" id="PF12833">
    <property type="entry name" value="HTH_18"/>
    <property type="match status" value="1"/>
</dbReference>
<name>A0A5D4H5R2_9SPHI</name>
<dbReference type="SUPFAM" id="SSF46689">
    <property type="entry name" value="Homeodomain-like"/>
    <property type="match status" value="2"/>
</dbReference>
<dbReference type="AlphaFoldDB" id="A0A5D4H5R2"/>
<dbReference type="EMBL" id="VTAV01000008">
    <property type="protein sequence ID" value="TYR35583.1"/>
    <property type="molecule type" value="Genomic_DNA"/>
</dbReference>
<evidence type="ECO:0000313" key="6">
    <source>
        <dbReference type="Proteomes" id="UP000322362"/>
    </source>
</evidence>
<feature type="domain" description="HTH araC/xylS-type" evidence="4">
    <location>
        <begin position="187"/>
        <end position="285"/>
    </location>
</feature>
<evidence type="ECO:0000256" key="1">
    <source>
        <dbReference type="ARBA" id="ARBA00023015"/>
    </source>
</evidence>
<keyword evidence="3" id="KW-0804">Transcription</keyword>
<dbReference type="InterPro" id="IPR018062">
    <property type="entry name" value="HTH_AraC-typ_CS"/>
</dbReference>
<sequence>MKAVEYRLPKEFDKSFIVFKEQGLYFPCPWHYHPEYEFVLVNKSSGRRMVGDHIGTFLQGDLVLMGPSLPHVWVNDQKYFEKENTETADAVVVHFLEDFLGQNFLTLPETDSLKKILNLSNRGLVILGHTRYRITKIMNDMPNQNGLKRLSSLFEIFDILANSSEYEPLASPSYMENTRDMYSDRFSKITEYILRNFHREIALKEVADQANMATTTFCNFFKEHFRMTFVEYLNAIRIGHVCKLLADKDKTIISVAYECGFNNLANFNRQFKRLKDMTPKEYRKALEGEPMIA</sequence>
<dbReference type="SMART" id="SM00342">
    <property type="entry name" value="HTH_ARAC"/>
    <property type="match status" value="1"/>
</dbReference>
<dbReference type="InterPro" id="IPR014710">
    <property type="entry name" value="RmlC-like_jellyroll"/>
</dbReference>
<reference evidence="5 6" key="1">
    <citation type="submission" date="2019-08" db="EMBL/GenBank/DDBJ databases">
        <title>Phlebobacter frassis gen. nov. sp. nov., a new member of family Sphingobacteriaceae isolated from sand fly rearing media.</title>
        <authorList>
            <person name="Kakumanu M.L."/>
            <person name="Marayati B.F."/>
            <person name="Wada-Katsumata A."/>
            <person name="Wasserberg G."/>
            <person name="Schal C."/>
            <person name="Apperson C.S."/>
            <person name="Ponnusamy L."/>
        </authorList>
    </citation>
    <scope>NUCLEOTIDE SEQUENCE [LARGE SCALE GENOMIC DNA]</scope>
    <source>
        <strain evidence="5 6">SSI9</strain>
    </source>
</reference>
<dbReference type="Gene3D" id="2.60.120.10">
    <property type="entry name" value="Jelly Rolls"/>
    <property type="match status" value="1"/>
</dbReference>
<evidence type="ECO:0000256" key="3">
    <source>
        <dbReference type="ARBA" id="ARBA00023163"/>
    </source>
</evidence>
<gene>
    <name evidence="5" type="ORF">FXV77_12755</name>
</gene>